<dbReference type="Gene3D" id="3.40.50.300">
    <property type="entry name" value="P-loop containing nucleotide triphosphate hydrolases"/>
    <property type="match status" value="1"/>
</dbReference>
<dbReference type="PANTHER" id="PTHR10039">
    <property type="entry name" value="AMELOGENIN"/>
    <property type="match status" value="1"/>
</dbReference>
<keyword evidence="1" id="KW-0677">Repeat</keyword>
<evidence type="ECO:0000256" key="1">
    <source>
        <dbReference type="ARBA" id="ARBA00022737"/>
    </source>
</evidence>
<feature type="compositionally biased region" description="Basic and acidic residues" evidence="2">
    <location>
        <begin position="1161"/>
        <end position="1179"/>
    </location>
</feature>
<feature type="region of interest" description="Disordered" evidence="2">
    <location>
        <begin position="1062"/>
        <end position="1179"/>
    </location>
</feature>
<feature type="compositionally biased region" description="Low complexity" evidence="2">
    <location>
        <begin position="1123"/>
        <end position="1143"/>
    </location>
</feature>
<dbReference type="OrthoDB" id="443402at2759"/>
<organism evidence="5 6">
    <name type="scientific">Colletotrichum nymphaeae SA-01</name>
    <dbReference type="NCBI Taxonomy" id="1460502"/>
    <lineage>
        <taxon>Eukaryota</taxon>
        <taxon>Fungi</taxon>
        <taxon>Dikarya</taxon>
        <taxon>Ascomycota</taxon>
        <taxon>Pezizomycotina</taxon>
        <taxon>Sordariomycetes</taxon>
        <taxon>Hypocreomycetidae</taxon>
        <taxon>Glomerellales</taxon>
        <taxon>Glomerellaceae</taxon>
        <taxon>Colletotrichum</taxon>
        <taxon>Colletotrichum acutatum species complex</taxon>
    </lineage>
</organism>
<dbReference type="EMBL" id="JEMN01001290">
    <property type="protein sequence ID" value="KXH41362.1"/>
    <property type="molecule type" value="Genomic_DNA"/>
</dbReference>
<feature type="domain" description="Nephrocystin 3-like N-terminal" evidence="3">
    <location>
        <begin position="267"/>
        <end position="433"/>
    </location>
</feature>
<feature type="compositionally biased region" description="Polar residues" evidence="2">
    <location>
        <begin position="638"/>
        <end position="666"/>
    </location>
</feature>
<feature type="domain" description="DUF7791" evidence="4">
    <location>
        <begin position="542"/>
        <end position="735"/>
    </location>
</feature>
<sequence length="1179" mass="133198">MDPVNAVGLAAAILQFVEFTAKLFRDGQQILDSAQGATVENGDIEAVTQSLVTLTRQMPQHNTCDDPPAGSLRGSSFGPAVSTEQNLNDLGASCQAIADELLDALKDLKAPNSKNKWTSIFDALKTVWSSRKIEGLRKRLEQFRIGIHTALLVSLRDGMSKITADLEKLRRGDDVEMLKADVLQAIQELRAETVSETDSSNIRQEIMSSLMEVTTKERTLAMQRSLIRALYIRTRSEREHRIAETHAKTFQWIWADPRGQPDKPWSNFPAWLESDNKIYWMTGKPGSGKSTMMKYVVHEQECKESLKRWSGTLPLIVTKFYLWNSGSQDQMSQEGLIRTILHDALLQRPELIPKILAKRWQRCQHFGSDLRDWSGIELEQSFEALAKSATEDNFKICLFIDGLDEFDGDHNSLIRLFRRVISFPNVKVCLSSRPWNVFEEAFQNEPNLRLEDITFPDIIAYITDHLTANSGYAALKRREPEFSSALIQNIARKSSGVFLWVTLVVKSLLAGLTNRDRVSDLQQRLDELPEDLEDFYQKIFDSIEPRYAIRANQLFRLIEASQGDLTALGLSFVDGDAPDILKLAIEAAVSPLGDQERLDRYEDTRRQINGRCKGFLELPYNECDRPTPCPSEVELVKPSQNESSPVTSRRLSTSGHTFGETQSPSDVTAAKQASLVQDGPIELRRVTYLHRTARDFLQSPHIRKSILTNSAIFDPNTSLLCAHIRMIKTWELSYQRRNELQDIGRNAMSLATVADISDVTRAAILDELNKSMKLHHGGSNGHIFGVSYCEDGNWASAIIPGYQQNGKWAPSCGPGYCEHRGDMDQGSHRASCKPARGSEAPKTFLGLAASYSLNHYISLKILGKFSIFPDQSEVPLLYRVISQYDIYPAFRQPHFSAEGGSVPDGNLVQELFRQGTSPNFEIAGQTIWECALKKCAEFSRNQLTLEQQYLEQESKPRLRYWAQIIELFIQYGADPRINRNSEQGSYIREAFGALLPNEARRLDKQMTRKKHLWSAKGRFLHPPQAPGEQSTPLTRAIPILNSLQKVVIPGLTWSERWRWPDRERDREDVSTPGSTFVVRRNKARLDATVTPPHGRHMTPYPSSSSPEGSINNEIPDGFIGPDQPAAPNQTAPAPQTIPLRQNAPPNPPPVHRQPDVQTRWRPGECRRRENPDKPRWVDD</sequence>
<dbReference type="InterPro" id="IPR056884">
    <property type="entry name" value="NPHP3-like_N"/>
</dbReference>
<evidence type="ECO:0000259" key="3">
    <source>
        <dbReference type="Pfam" id="PF24883"/>
    </source>
</evidence>
<dbReference type="AlphaFoldDB" id="A0A135SZN9"/>
<feature type="region of interest" description="Disordered" evidence="2">
    <location>
        <begin position="632"/>
        <end position="668"/>
    </location>
</feature>
<gene>
    <name evidence="5" type="ORF">CNYM01_10776</name>
</gene>
<dbReference type="SUPFAM" id="SSF52540">
    <property type="entry name" value="P-loop containing nucleoside triphosphate hydrolases"/>
    <property type="match status" value="1"/>
</dbReference>
<proteinExistence type="predicted"/>
<name>A0A135SZN9_9PEZI</name>
<dbReference type="PANTHER" id="PTHR10039:SF5">
    <property type="entry name" value="NACHT DOMAIN-CONTAINING PROTEIN"/>
    <property type="match status" value="1"/>
</dbReference>
<evidence type="ECO:0000313" key="5">
    <source>
        <dbReference type="EMBL" id="KXH41362.1"/>
    </source>
</evidence>
<accession>A0A135SZN9</accession>
<evidence type="ECO:0000313" key="6">
    <source>
        <dbReference type="Proteomes" id="UP000070054"/>
    </source>
</evidence>
<keyword evidence="6" id="KW-1185">Reference proteome</keyword>
<protein>
    <submittedName>
        <fullName evidence="5">Uncharacterized protein</fullName>
    </submittedName>
</protein>
<dbReference type="Pfam" id="PF24883">
    <property type="entry name" value="NPHP3_N"/>
    <property type="match status" value="1"/>
</dbReference>
<comment type="caution">
    <text evidence="5">The sequence shown here is derived from an EMBL/GenBank/DDBJ whole genome shotgun (WGS) entry which is preliminary data.</text>
</comment>
<reference evidence="5 6" key="1">
    <citation type="submission" date="2014-02" db="EMBL/GenBank/DDBJ databases">
        <title>The genome sequence of Colletotrichum nymphaeae SA-01.</title>
        <authorList>
            <person name="Baroncelli R."/>
            <person name="Thon M.R."/>
        </authorList>
    </citation>
    <scope>NUCLEOTIDE SEQUENCE [LARGE SCALE GENOMIC DNA]</scope>
    <source>
        <strain evidence="5 6">SA-01</strain>
    </source>
</reference>
<evidence type="ECO:0000259" key="4">
    <source>
        <dbReference type="Pfam" id="PF25053"/>
    </source>
</evidence>
<dbReference type="Proteomes" id="UP000070054">
    <property type="component" value="Unassembled WGS sequence"/>
</dbReference>
<dbReference type="InterPro" id="IPR056693">
    <property type="entry name" value="DUF7791"/>
</dbReference>
<dbReference type="Pfam" id="PF25053">
    <property type="entry name" value="DUF7791"/>
    <property type="match status" value="1"/>
</dbReference>
<dbReference type="InterPro" id="IPR027417">
    <property type="entry name" value="P-loop_NTPase"/>
</dbReference>
<feature type="compositionally biased region" description="Polar residues" evidence="2">
    <location>
        <begin position="1100"/>
        <end position="1112"/>
    </location>
</feature>
<evidence type="ECO:0000256" key="2">
    <source>
        <dbReference type="SAM" id="MobiDB-lite"/>
    </source>
</evidence>